<dbReference type="AlphaFoldDB" id="A0A1N7C8C8"/>
<organism evidence="1 2">
    <name type="scientific">Micromonospora avicenniae</name>
    <dbReference type="NCBI Taxonomy" id="1198245"/>
    <lineage>
        <taxon>Bacteria</taxon>
        <taxon>Bacillati</taxon>
        <taxon>Actinomycetota</taxon>
        <taxon>Actinomycetes</taxon>
        <taxon>Micromonosporales</taxon>
        <taxon>Micromonosporaceae</taxon>
        <taxon>Micromonospora</taxon>
    </lineage>
</organism>
<protein>
    <submittedName>
        <fullName evidence="1">Uncharacterized protein</fullName>
    </submittedName>
</protein>
<gene>
    <name evidence="1" type="ORF">SAMN05444858_112180</name>
</gene>
<proteinExistence type="predicted"/>
<evidence type="ECO:0000313" key="2">
    <source>
        <dbReference type="Proteomes" id="UP000186004"/>
    </source>
</evidence>
<keyword evidence="2" id="KW-1185">Reference proteome</keyword>
<sequence>MLWWIVLAVVLATLVLFATAVRGVLSRLPGLHRAALKLQRRQAEALELAGAAQALQHRSEALQGQLTTIQRRLELIKAKRHG</sequence>
<evidence type="ECO:0000313" key="1">
    <source>
        <dbReference type="EMBL" id="SIR59694.1"/>
    </source>
</evidence>
<accession>A0A1N7C8C8</accession>
<dbReference type="Proteomes" id="UP000186004">
    <property type="component" value="Unassembled WGS sequence"/>
</dbReference>
<dbReference type="EMBL" id="FTNF01000012">
    <property type="protein sequence ID" value="SIR59694.1"/>
    <property type="molecule type" value="Genomic_DNA"/>
</dbReference>
<dbReference type="RefSeq" id="WP_076471843.1">
    <property type="nucleotide sequence ID" value="NZ_FTNF01000012.1"/>
</dbReference>
<dbReference type="STRING" id="1198245.SAMN05444858_112180"/>
<name>A0A1N7C8C8_9ACTN</name>
<reference evidence="1 2" key="1">
    <citation type="submission" date="2017-01" db="EMBL/GenBank/DDBJ databases">
        <authorList>
            <person name="Mah S.A."/>
            <person name="Swanson W.J."/>
            <person name="Moy G.W."/>
            <person name="Vacquier V.D."/>
        </authorList>
    </citation>
    <scope>NUCLEOTIDE SEQUENCE [LARGE SCALE GENOMIC DNA]</scope>
    <source>
        <strain evidence="1 2">DSM 45758</strain>
    </source>
</reference>